<comment type="caution">
    <text evidence="2">The sequence shown here is derived from an EMBL/GenBank/DDBJ whole genome shotgun (WGS) entry which is preliminary data.</text>
</comment>
<evidence type="ECO:0000256" key="1">
    <source>
        <dbReference type="SAM" id="Phobius"/>
    </source>
</evidence>
<feature type="transmembrane region" description="Helical" evidence="1">
    <location>
        <begin position="16"/>
        <end position="39"/>
    </location>
</feature>
<dbReference type="PANTHER" id="PTHR28008">
    <property type="entry name" value="DOMAIN PROTEIN, PUTATIVE (AFU_ORTHOLOGUE AFUA_3G10980)-RELATED"/>
    <property type="match status" value="1"/>
</dbReference>
<dbReference type="PANTHER" id="PTHR28008:SF1">
    <property type="entry name" value="DOMAIN PROTEIN, PUTATIVE (AFU_ORTHOLOGUE AFUA_3G10980)-RELATED"/>
    <property type="match status" value="1"/>
</dbReference>
<dbReference type="RefSeq" id="WP_189498177.1">
    <property type="nucleotide sequence ID" value="NZ_BMZT01000008.1"/>
</dbReference>
<keyword evidence="1" id="KW-0812">Transmembrane</keyword>
<feature type="transmembrane region" description="Helical" evidence="1">
    <location>
        <begin position="75"/>
        <end position="98"/>
    </location>
</feature>
<reference evidence="2 3" key="1">
    <citation type="submission" date="2024-09" db="EMBL/GenBank/DDBJ databases">
        <authorList>
            <person name="Sun Q."/>
            <person name="Mori K."/>
        </authorList>
    </citation>
    <scope>NUCLEOTIDE SEQUENCE [LARGE SCALE GENOMIC DNA]</scope>
    <source>
        <strain evidence="2 3">KCTC 52403</strain>
    </source>
</reference>
<keyword evidence="3" id="KW-1185">Reference proteome</keyword>
<proteinExistence type="predicted"/>
<sequence>MSGRPRAGRSLKPLRWPWAWCALWCLAIAAVVAFSLIPAPDLPDAPGSDKLHHFLAYFALAASAVQLFARWPSLLGAGLGLVLLGLGLEHAQGAMAFARMADRMDALANTLGVIAGLATRLTPLHDLLLRIEARLARPASG</sequence>
<keyword evidence="1" id="KW-0472">Membrane</keyword>
<organism evidence="2 3">
    <name type="scientific">Luteimonas padinae</name>
    <dbReference type="NCBI Taxonomy" id="1714359"/>
    <lineage>
        <taxon>Bacteria</taxon>
        <taxon>Pseudomonadati</taxon>
        <taxon>Pseudomonadota</taxon>
        <taxon>Gammaproteobacteria</taxon>
        <taxon>Lysobacterales</taxon>
        <taxon>Lysobacteraceae</taxon>
        <taxon>Luteimonas</taxon>
    </lineage>
</organism>
<dbReference type="Proteomes" id="UP001589898">
    <property type="component" value="Unassembled WGS sequence"/>
</dbReference>
<accession>A0ABV6SW17</accession>
<protein>
    <submittedName>
        <fullName evidence="2">VanZ family protein</fullName>
    </submittedName>
</protein>
<dbReference type="EMBL" id="JBHLTF010000028">
    <property type="protein sequence ID" value="MFC0717628.1"/>
    <property type="molecule type" value="Genomic_DNA"/>
</dbReference>
<evidence type="ECO:0000313" key="3">
    <source>
        <dbReference type="Proteomes" id="UP001589898"/>
    </source>
</evidence>
<gene>
    <name evidence="2" type="ORF">ACFFFU_07675</name>
</gene>
<keyword evidence="1" id="KW-1133">Transmembrane helix</keyword>
<name>A0ABV6SW17_9GAMM</name>
<evidence type="ECO:0000313" key="2">
    <source>
        <dbReference type="EMBL" id="MFC0717628.1"/>
    </source>
</evidence>